<accession>A0A498H2F4</accession>
<keyword evidence="3" id="KW-1185">Reference proteome</keyword>
<sequence length="140" mass="15306">MGSMQQTGLVDEARKAIEEANTRFSEGFMRGDASITASGFADDAVIFPPDAEMVRGKRAIEEFWRTVMASGVKEATLATVELSGSGEYRHEMGTGILKVSTQGGTPAEQKIKYVVVWKRTAEGWKNVWDIWNSSPGASEK</sequence>
<dbReference type="InterPro" id="IPR032710">
    <property type="entry name" value="NTF2-like_dom_sf"/>
</dbReference>
<comment type="caution">
    <text evidence="2">The sequence shown here is derived from an EMBL/GenBank/DDBJ whole genome shotgun (WGS) entry which is preliminary data.</text>
</comment>
<gene>
    <name evidence="2" type="ORF">ABH15_08190</name>
</gene>
<evidence type="ECO:0000259" key="1">
    <source>
        <dbReference type="Pfam" id="PF14534"/>
    </source>
</evidence>
<dbReference type="SUPFAM" id="SSF54427">
    <property type="entry name" value="NTF2-like"/>
    <property type="match status" value="1"/>
</dbReference>
<dbReference type="EMBL" id="LHQS01000002">
    <property type="protein sequence ID" value="RXE56136.1"/>
    <property type="molecule type" value="Genomic_DNA"/>
</dbReference>
<dbReference type="InterPro" id="IPR027843">
    <property type="entry name" value="DUF4440"/>
</dbReference>
<dbReference type="Gene3D" id="3.10.450.50">
    <property type="match status" value="1"/>
</dbReference>
<evidence type="ECO:0000313" key="3">
    <source>
        <dbReference type="Proteomes" id="UP000290932"/>
    </source>
</evidence>
<dbReference type="Pfam" id="PF14534">
    <property type="entry name" value="DUF4440"/>
    <property type="match status" value="1"/>
</dbReference>
<organism evidence="2 3">
    <name type="scientific">Methanoculleus taiwanensis</name>
    <dbReference type="NCBI Taxonomy" id="1550565"/>
    <lineage>
        <taxon>Archaea</taxon>
        <taxon>Methanobacteriati</taxon>
        <taxon>Methanobacteriota</taxon>
        <taxon>Stenosarchaea group</taxon>
        <taxon>Methanomicrobia</taxon>
        <taxon>Methanomicrobiales</taxon>
        <taxon>Methanomicrobiaceae</taxon>
        <taxon>Methanoculleus</taxon>
    </lineage>
</organism>
<proteinExistence type="predicted"/>
<feature type="domain" description="DUF4440" evidence="1">
    <location>
        <begin position="17"/>
        <end position="125"/>
    </location>
</feature>
<protein>
    <recommendedName>
        <fullName evidence="1">DUF4440 domain-containing protein</fullName>
    </recommendedName>
</protein>
<reference evidence="2 3" key="1">
    <citation type="journal article" date="2015" name="Int. J. Syst. Evol. Microbiol.">
        <title>Methanoculleus taiwanensis sp. nov., a methanogen isolated from deep marine sediment at the deformation front area near Taiwan.</title>
        <authorList>
            <person name="Weng C.Y."/>
            <person name="Chen S.C."/>
            <person name="Lai M.C."/>
            <person name="Wu S.Y."/>
            <person name="Lin S."/>
            <person name="Yang T.F."/>
            <person name="Chen P.C."/>
        </authorList>
    </citation>
    <scope>NUCLEOTIDE SEQUENCE [LARGE SCALE GENOMIC DNA]</scope>
    <source>
        <strain evidence="2 3">CYW4</strain>
    </source>
</reference>
<name>A0A498H2F4_9EURY</name>
<dbReference type="Proteomes" id="UP000290932">
    <property type="component" value="Unassembled WGS sequence"/>
</dbReference>
<evidence type="ECO:0000313" key="2">
    <source>
        <dbReference type="EMBL" id="RXE56136.1"/>
    </source>
</evidence>
<dbReference type="AlphaFoldDB" id="A0A498H2F4"/>